<dbReference type="InterPro" id="IPR027417">
    <property type="entry name" value="P-loop_NTPase"/>
</dbReference>
<dbReference type="Pfam" id="PF03029">
    <property type="entry name" value="ATP_bind_1"/>
    <property type="match status" value="1"/>
</dbReference>
<comment type="caution">
    <text evidence="7">The sequence shown here is derived from an EMBL/GenBank/DDBJ whole genome shotgun (WGS) entry which is preliminary data.</text>
</comment>
<comment type="function">
    <text evidence="5">Small GTPase required for proper localization of RNA polymerase II and III (RNAPII and RNAPIII). May act at an RNAP assembly step prior to nuclear import.</text>
</comment>
<evidence type="ECO:0000256" key="3">
    <source>
        <dbReference type="ARBA" id="ARBA00022801"/>
    </source>
</evidence>
<dbReference type="FunFam" id="3.40.50.300:FF:000338">
    <property type="entry name" value="GPN-loop GTPase 2"/>
    <property type="match status" value="1"/>
</dbReference>
<organism evidence="7 8">
    <name type="scientific">Coemansia erecta</name>
    <dbReference type="NCBI Taxonomy" id="147472"/>
    <lineage>
        <taxon>Eukaryota</taxon>
        <taxon>Fungi</taxon>
        <taxon>Fungi incertae sedis</taxon>
        <taxon>Zoopagomycota</taxon>
        <taxon>Kickxellomycotina</taxon>
        <taxon>Kickxellomycetes</taxon>
        <taxon>Kickxellales</taxon>
        <taxon>Kickxellaceae</taxon>
        <taxon>Coemansia</taxon>
    </lineage>
</organism>
<keyword evidence="3 5" id="KW-0378">Hydrolase</keyword>
<evidence type="ECO:0000256" key="4">
    <source>
        <dbReference type="ARBA" id="ARBA00023134"/>
    </source>
</evidence>
<dbReference type="SUPFAM" id="SSF52540">
    <property type="entry name" value="P-loop containing nucleoside triphosphate hydrolases"/>
    <property type="match status" value="1"/>
</dbReference>
<evidence type="ECO:0000256" key="2">
    <source>
        <dbReference type="ARBA" id="ARBA00022741"/>
    </source>
</evidence>
<dbReference type="Gene3D" id="3.40.50.300">
    <property type="entry name" value="P-loop containing nucleotide triphosphate hydrolases"/>
    <property type="match status" value="1"/>
</dbReference>
<dbReference type="EMBL" id="JANBOJ010000117">
    <property type="protein sequence ID" value="KAJ1722328.1"/>
    <property type="molecule type" value="Genomic_DNA"/>
</dbReference>
<evidence type="ECO:0000313" key="7">
    <source>
        <dbReference type="EMBL" id="KAJ1722328.1"/>
    </source>
</evidence>
<gene>
    <name evidence="7" type="ORF">LPJ53_003238</name>
</gene>
<dbReference type="InterPro" id="IPR004130">
    <property type="entry name" value="Gpn"/>
</dbReference>
<protein>
    <recommendedName>
        <fullName evidence="5">GPN-loop GTPase 2</fullName>
    </recommendedName>
</protein>
<name>A0A9W7Y151_9FUNG</name>
<dbReference type="InterPro" id="IPR030231">
    <property type="entry name" value="Gpn2"/>
</dbReference>
<evidence type="ECO:0000256" key="5">
    <source>
        <dbReference type="RuleBase" id="RU365059"/>
    </source>
</evidence>
<comment type="subunit">
    <text evidence="5">Binds to RNA polymerase II (RNAPII).</text>
</comment>
<evidence type="ECO:0000313" key="8">
    <source>
        <dbReference type="Proteomes" id="UP001149813"/>
    </source>
</evidence>
<proteinExistence type="inferred from homology"/>
<dbReference type="CDD" id="cd17871">
    <property type="entry name" value="GPN2"/>
    <property type="match status" value="1"/>
</dbReference>
<keyword evidence="2 5" id="KW-0547">Nucleotide-binding</keyword>
<dbReference type="GO" id="GO:0005737">
    <property type="term" value="C:cytoplasm"/>
    <property type="evidence" value="ECO:0007669"/>
    <property type="project" value="TreeGrafter"/>
</dbReference>
<evidence type="ECO:0000256" key="6">
    <source>
        <dbReference type="SAM" id="MobiDB-lite"/>
    </source>
</evidence>
<reference evidence="7" key="1">
    <citation type="submission" date="2022-07" db="EMBL/GenBank/DDBJ databases">
        <title>Phylogenomic reconstructions and comparative analyses of Kickxellomycotina fungi.</title>
        <authorList>
            <person name="Reynolds N.K."/>
            <person name="Stajich J.E."/>
            <person name="Barry K."/>
            <person name="Grigoriev I.V."/>
            <person name="Crous P."/>
            <person name="Smith M.E."/>
        </authorList>
    </citation>
    <scope>NUCLEOTIDE SEQUENCE</scope>
    <source>
        <strain evidence="7">NBRC 32514</strain>
    </source>
</reference>
<comment type="similarity">
    <text evidence="1 5">Belongs to the GPN-loop GTPase family.</text>
</comment>
<keyword evidence="8" id="KW-1185">Reference proteome</keyword>
<feature type="region of interest" description="Disordered" evidence="6">
    <location>
        <begin position="325"/>
        <end position="345"/>
    </location>
</feature>
<sequence>MPFGHIVIGPPGSGKTTYCNGMHQFLSALGRKTVVVNLDPANESMQYECAVNIEDLITLDDAMDAYQLGPNGGMVYCIEYLEKNMQWLLDRLAEHEDCYFIFDCPGQVELYTHNQAIKNIVRRLEKSDFRLACVHLVDASYCTEASRFISVLLLSLTTMTMLEMPHINALSKIDLLNQMGQLDFNLEYYTTVMDLDYLLHHLNNGHETGEKFASLNRAICELIEDFSMVGFSTLCITDKHSVAALLKEIDKANGYIFGALTEGNESILLAANATDMLTEARNAQARYGLLTKAPTDADADASESDDVGVLRGKKSGIDNLVERLTIKEHAQTTTSPSRSKADEIP</sequence>
<dbReference type="GO" id="GO:0005525">
    <property type="term" value="F:GTP binding"/>
    <property type="evidence" value="ECO:0007669"/>
    <property type="project" value="UniProtKB-KW"/>
</dbReference>
<dbReference type="OrthoDB" id="5839at2759"/>
<evidence type="ECO:0000256" key="1">
    <source>
        <dbReference type="ARBA" id="ARBA00005290"/>
    </source>
</evidence>
<accession>A0A9W7Y151</accession>
<dbReference type="Proteomes" id="UP001149813">
    <property type="component" value="Unassembled WGS sequence"/>
</dbReference>
<dbReference type="PANTHER" id="PTHR21231">
    <property type="entry name" value="XPA-BINDING PROTEIN 1-RELATED"/>
    <property type="match status" value="1"/>
</dbReference>
<keyword evidence="4 5" id="KW-0342">GTP-binding</keyword>
<dbReference type="GO" id="GO:0003924">
    <property type="term" value="F:GTPase activity"/>
    <property type="evidence" value="ECO:0007669"/>
    <property type="project" value="TreeGrafter"/>
</dbReference>
<dbReference type="AlphaFoldDB" id="A0A9W7Y151"/>
<dbReference type="PANTHER" id="PTHR21231:SF3">
    <property type="entry name" value="GPN-LOOP GTPASE 2"/>
    <property type="match status" value="1"/>
</dbReference>